<evidence type="ECO:0000313" key="2">
    <source>
        <dbReference type="Proteomes" id="UP000515204"/>
    </source>
</evidence>
<dbReference type="Pfam" id="PF01359">
    <property type="entry name" value="Transposase_1"/>
    <property type="match status" value="1"/>
</dbReference>
<gene>
    <name evidence="3" type="primary">LOC106748058</name>
</gene>
<dbReference type="RefSeq" id="XP_014481739.1">
    <property type="nucleotide sequence ID" value="XM_014626253.1"/>
</dbReference>
<dbReference type="OrthoDB" id="9974365at2759"/>
<dbReference type="KEGG" id="dqu:106748058"/>
<dbReference type="InterPro" id="IPR036397">
    <property type="entry name" value="RNaseH_sf"/>
</dbReference>
<organism evidence="2 3">
    <name type="scientific">Dinoponera quadriceps</name>
    <name type="common">South American ant</name>
    <dbReference type="NCBI Taxonomy" id="609295"/>
    <lineage>
        <taxon>Eukaryota</taxon>
        <taxon>Metazoa</taxon>
        <taxon>Ecdysozoa</taxon>
        <taxon>Arthropoda</taxon>
        <taxon>Hexapoda</taxon>
        <taxon>Insecta</taxon>
        <taxon>Pterygota</taxon>
        <taxon>Neoptera</taxon>
        <taxon>Endopterygota</taxon>
        <taxon>Hymenoptera</taxon>
        <taxon>Apocrita</taxon>
        <taxon>Aculeata</taxon>
        <taxon>Formicoidea</taxon>
        <taxon>Formicidae</taxon>
        <taxon>Ponerinae</taxon>
        <taxon>Ponerini</taxon>
        <taxon>Dinoponera</taxon>
    </lineage>
</organism>
<sequence>MQRSLEQRMAIKFYVKLGKTAAETLPMIKTAFKEDALSDRQVFRWHKVFSEGREEVDDEARAGRPSTSTTDDNVTRVKELLNTDQRLNVRLLSQLLDIPKTIVHEIIRNNLNMRKVCAKIVPKVLTDDQKLRRVETCQENLDMCESDPEFLNNVITGDDSWVFEYDPETKRQSSERHTSSSPPPKKARMSRSKIKTMLIVFFDIKGLVHHEFIPPGTTVNAKFYVEVLKRLKRRVQRVRSDIAKDWKLHHDNAPAHSSFLVTNYLAKARVPTIPQPPYSPDVAPPDFFLFPRLKGPMKRKHFETIEGIQAACTAALKDIPEEAYRSAFDAWKTRWKLCVNAGGAYFEEF</sequence>
<feature type="compositionally biased region" description="Basic and acidic residues" evidence="1">
    <location>
        <begin position="167"/>
        <end position="178"/>
    </location>
</feature>
<reference evidence="3" key="1">
    <citation type="submission" date="2025-08" db="UniProtKB">
        <authorList>
            <consortium name="RefSeq"/>
        </authorList>
    </citation>
    <scope>IDENTIFICATION</scope>
</reference>
<dbReference type="PANTHER" id="PTHR46060">
    <property type="entry name" value="MARINER MOS1 TRANSPOSASE-LIKE PROTEIN"/>
    <property type="match status" value="1"/>
</dbReference>
<dbReference type="Proteomes" id="UP000515204">
    <property type="component" value="Unplaced"/>
</dbReference>
<name>A0A6P3XUP9_DINQU</name>
<dbReference type="InterPro" id="IPR001888">
    <property type="entry name" value="Transposase_1"/>
</dbReference>
<evidence type="ECO:0000313" key="3">
    <source>
        <dbReference type="RefSeq" id="XP_014481739.1"/>
    </source>
</evidence>
<evidence type="ECO:0000256" key="1">
    <source>
        <dbReference type="SAM" id="MobiDB-lite"/>
    </source>
</evidence>
<feature type="region of interest" description="Disordered" evidence="1">
    <location>
        <begin position="167"/>
        <end position="190"/>
    </location>
</feature>
<dbReference type="AlphaFoldDB" id="A0A6P3XUP9"/>
<protein>
    <submittedName>
        <fullName evidence="3">Uncharacterized protein</fullName>
    </submittedName>
</protein>
<keyword evidence="2" id="KW-1185">Reference proteome</keyword>
<dbReference type="GO" id="GO:0003676">
    <property type="term" value="F:nucleic acid binding"/>
    <property type="evidence" value="ECO:0007669"/>
    <property type="project" value="InterPro"/>
</dbReference>
<proteinExistence type="predicted"/>
<dbReference type="Gene3D" id="1.10.10.1450">
    <property type="match status" value="1"/>
</dbReference>
<dbReference type="Gene3D" id="3.30.420.10">
    <property type="entry name" value="Ribonuclease H-like superfamily/Ribonuclease H"/>
    <property type="match status" value="1"/>
</dbReference>
<dbReference type="GeneID" id="106748058"/>
<accession>A0A6P3XUP9</accession>
<dbReference type="PANTHER" id="PTHR46060:SF1">
    <property type="entry name" value="MARINER MOS1 TRANSPOSASE-LIKE PROTEIN"/>
    <property type="match status" value="1"/>
</dbReference>
<dbReference type="InterPro" id="IPR052709">
    <property type="entry name" value="Transposase-MT_Hybrid"/>
</dbReference>